<organism evidence="2 3">
    <name type="scientific">Effrenium voratum</name>
    <dbReference type="NCBI Taxonomy" id="2562239"/>
    <lineage>
        <taxon>Eukaryota</taxon>
        <taxon>Sar</taxon>
        <taxon>Alveolata</taxon>
        <taxon>Dinophyceae</taxon>
        <taxon>Suessiales</taxon>
        <taxon>Symbiodiniaceae</taxon>
        <taxon>Effrenium</taxon>
    </lineage>
</organism>
<feature type="coiled-coil region" evidence="1">
    <location>
        <begin position="261"/>
        <end position="289"/>
    </location>
</feature>
<keyword evidence="1" id="KW-0175">Coiled coil</keyword>
<accession>A0AA36N7A2</accession>
<dbReference type="AlphaFoldDB" id="A0AA36N7A2"/>
<evidence type="ECO:0000313" key="3">
    <source>
        <dbReference type="Proteomes" id="UP001178507"/>
    </source>
</evidence>
<evidence type="ECO:0000256" key="1">
    <source>
        <dbReference type="SAM" id="Coils"/>
    </source>
</evidence>
<keyword evidence="3" id="KW-1185">Reference proteome</keyword>
<protein>
    <submittedName>
        <fullName evidence="2">Uncharacterized protein</fullName>
    </submittedName>
</protein>
<proteinExistence type="predicted"/>
<evidence type="ECO:0000313" key="2">
    <source>
        <dbReference type="EMBL" id="CAJ1391992.1"/>
    </source>
</evidence>
<reference evidence="2" key="1">
    <citation type="submission" date="2023-08" db="EMBL/GenBank/DDBJ databases">
        <authorList>
            <person name="Chen Y."/>
            <person name="Shah S."/>
            <person name="Dougan E. K."/>
            <person name="Thang M."/>
            <person name="Chan C."/>
        </authorList>
    </citation>
    <scope>NUCLEOTIDE SEQUENCE</scope>
</reference>
<dbReference type="Proteomes" id="UP001178507">
    <property type="component" value="Unassembled WGS sequence"/>
</dbReference>
<gene>
    <name evidence="2" type="ORF">EVOR1521_LOCUS17200</name>
</gene>
<sequence>MAVHHVGVSERGTILVALAPSKAAPAAAPGFGAFARSADLAAFVRRVLEVVEQELGLSSYHLRVLPYQRAFSSDEALALFLLADDAAPVREASAAWGFLFYVAGTNDVVRYVPVMSNMDDLDAPIIYQDAEGKTVEVPGLTLRSVVLRGQEPEAAVRCSLDFQGRSCYVVVMAPGSPAALKAAAAGAGEVVRLQRELEDPELQALWGAAAELAESHGGFEEMHLNAGNFQNVAQMHLKVWICLDQFLEMWGDQPVYQQLRASRHQREKAHAAAKKAAAEAKEARELEEAIALSLQ</sequence>
<name>A0AA36N7A2_9DINO</name>
<dbReference type="EMBL" id="CAUJNA010002236">
    <property type="protein sequence ID" value="CAJ1391992.1"/>
    <property type="molecule type" value="Genomic_DNA"/>
</dbReference>
<comment type="caution">
    <text evidence="2">The sequence shown here is derived from an EMBL/GenBank/DDBJ whole genome shotgun (WGS) entry which is preliminary data.</text>
</comment>